<dbReference type="InterPro" id="IPR013840">
    <property type="entry name" value="DNAligase_N"/>
</dbReference>
<dbReference type="InterPro" id="IPR033136">
    <property type="entry name" value="DNA_ligase_CS"/>
</dbReference>
<evidence type="ECO:0000256" key="4">
    <source>
        <dbReference type="ARBA" id="ARBA00022723"/>
    </source>
</evidence>
<dbReference type="Gene3D" id="1.10.150.20">
    <property type="entry name" value="5' to 3' exonuclease, C-terminal subdomain"/>
    <property type="match status" value="2"/>
</dbReference>
<dbReference type="Gene3D" id="6.20.10.30">
    <property type="match status" value="1"/>
</dbReference>
<dbReference type="NCBIfam" id="TIGR00575">
    <property type="entry name" value="dnlj"/>
    <property type="match status" value="1"/>
</dbReference>
<dbReference type="AlphaFoldDB" id="A0A2U2XHA2"/>
<dbReference type="PANTHER" id="PTHR23389">
    <property type="entry name" value="CHROMOSOME TRANSMISSION FIDELITY FACTOR 18"/>
    <property type="match status" value="1"/>
</dbReference>
<evidence type="ECO:0000256" key="7">
    <source>
        <dbReference type="ARBA" id="ARBA00022842"/>
    </source>
</evidence>
<dbReference type="PIRSF" id="PIRSF001604">
    <property type="entry name" value="LigA"/>
    <property type="match status" value="1"/>
</dbReference>
<dbReference type="InterPro" id="IPR004149">
    <property type="entry name" value="Znf_DNAligase_C4"/>
</dbReference>
<keyword evidence="7 11" id="KW-0460">Magnesium</keyword>
<dbReference type="Gene3D" id="3.30.470.30">
    <property type="entry name" value="DNA ligase/mRNA capping enzyme"/>
    <property type="match status" value="1"/>
</dbReference>
<name>A0A2U2XHA2_9FLAO</name>
<dbReference type="GO" id="GO:0006260">
    <property type="term" value="P:DNA replication"/>
    <property type="evidence" value="ECO:0007669"/>
    <property type="project" value="UniProtKB-KW"/>
</dbReference>
<dbReference type="Gene3D" id="1.10.287.610">
    <property type="entry name" value="Helix hairpin bin"/>
    <property type="match status" value="1"/>
</dbReference>
<dbReference type="GO" id="GO:0046872">
    <property type="term" value="F:metal ion binding"/>
    <property type="evidence" value="ECO:0007669"/>
    <property type="project" value="UniProtKB-KW"/>
</dbReference>
<dbReference type="InterPro" id="IPR001357">
    <property type="entry name" value="BRCT_dom"/>
</dbReference>
<feature type="active site" description="N6-AMP-lysine intermediate" evidence="11">
    <location>
        <position position="115"/>
    </location>
</feature>
<dbReference type="SMART" id="SM00292">
    <property type="entry name" value="BRCT"/>
    <property type="match status" value="1"/>
</dbReference>
<dbReference type="HAMAP" id="MF_01588">
    <property type="entry name" value="DNA_ligase_A"/>
    <property type="match status" value="1"/>
</dbReference>
<feature type="binding site" evidence="11">
    <location>
        <position position="409"/>
    </location>
    <ligand>
        <name>Zn(2+)</name>
        <dbReference type="ChEBI" id="CHEBI:29105"/>
    </ligand>
</feature>
<comment type="catalytic activity">
    <reaction evidence="10 11">
        <text>NAD(+) + (deoxyribonucleotide)n-3'-hydroxyl + 5'-phospho-(deoxyribonucleotide)m = (deoxyribonucleotide)n+m + AMP + beta-nicotinamide D-nucleotide.</text>
        <dbReference type="EC" id="6.5.1.2"/>
    </reaction>
</comment>
<dbReference type="InterPro" id="IPR041663">
    <property type="entry name" value="DisA/LigA_HHH"/>
</dbReference>
<feature type="binding site" evidence="11">
    <location>
        <position position="172"/>
    </location>
    <ligand>
        <name>NAD(+)</name>
        <dbReference type="ChEBI" id="CHEBI:57540"/>
    </ligand>
</feature>
<evidence type="ECO:0000256" key="6">
    <source>
        <dbReference type="ARBA" id="ARBA00022833"/>
    </source>
</evidence>
<evidence type="ECO:0000256" key="11">
    <source>
        <dbReference type="HAMAP-Rule" id="MF_01588"/>
    </source>
</evidence>
<dbReference type="FunFam" id="1.10.150.20:FF:000006">
    <property type="entry name" value="DNA ligase"/>
    <property type="match status" value="1"/>
</dbReference>
<dbReference type="CDD" id="cd00114">
    <property type="entry name" value="LIGANc"/>
    <property type="match status" value="1"/>
</dbReference>
<keyword evidence="5 11" id="KW-0227">DNA damage</keyword>
<dbReference type="Pfam" id="PF01653">
    <property type="entry name" value="DNA_ligase_aden"/>
    <property type="match status" value="1"/>
</dbReference>
<feature type="binding site" evidence="11">
    <location>
        <begin position="34"/>
        <end position="38"/>
    </location>
    <ligand>
        <name>NAD(+)</name>
        <dbReference type="ChEBI" id="CHEBI:57540"/>
    </ligand>
</feature>
<dbReference type="Pfam" id="PF12826">
    <property type="entry name" value="HHH_2"/>
    <property type="match status" value="1"/>
</dbReference>
<dbReference type="Proteomes" id="UP000245370">
    <property type="component" value="Unassembled WGS sequence"/>
</dbReference>
<keyword evidence="9 11" id="KW-0234">DNA repair</keyword>
<keyword evidence="4 11" id="KW-0479">Metal-binding</keyword>
<keyword evidence="3 11" id="KW-0235">DNA replication</keyword>
<dbReference type="GO" id="GO:0005829">
    <property type="term" value="C:cytosol"/>
    <property type="evidence" value="ECO:0007669"/>
    <property type="project" value="TreeGrafter"/>
</dbReference>
<reference evidence="13 14" key="1">
    <citation type="submission" date="2018-05" db="EMBL/GenBank/DDBJ databases">
        <title>Brumimicrobium oceani sp. nov., isolated from coastal sediment.</title>
        <authorList>
            <person name="Kou Y."/>
        </authorList>
    </citation>
    <scope>NUCLEOTIDE SEQUENCE [LARGE SCALE GENOMIC DNA]</scope>
    <source>
        <strain evidence="13 14">C305</strain>
    </source>
</reference>
<feature type="binding site" evidence="11">
    <location>
        <position position="291"/>
    </location>
    <ligand>
        <name>NAD(+)</name>
        <dbReference type="ChEBI" id="CHEBI:57540"/>
    </ligand>
</feature>
<dbReference type="InterPro" id="IPR010994">
    <property type="entry name" value="RuvA_2-like"/>
</dbReference>
<evidence type="ECO:0000256" key="10">
    <source>
        <dbReference type="ARBA" id="ARBA00034005"/>
    </source>
</evidence>
<feature type="binding site" evidence="11">
    <location>
        <position position="113"/>
    </location>
    <ligand>
        <name>NAD(+)</name>
        <dbReference type="ChEBI" id="CHEBI:57540"/>
    </ligand>
</feature>
<dbReference type="GO" id="GO:0003911">
    <property type="term" value="F:DNA ligase (NAD+) activity"/>
    <property type="evidence" value="ECO:0007669"/>
    <property type="project" value="UniProtKB-UniRule"/>
</dbReference>
<dbReference type="InterPro" id="IPR004150">
    <property type="entry name" value="NAD_DNA_ligase_OB"/>
</dbReference>
<dbReference type="GO" id="GO:0003677">
    <property type="term" value="F:DNA binding"/>
    <property type="evidence" value="ECO:0007669"/>
    <property type="project" value="InterPro"/>
</dbReference>
<keyword evidence="6 11" id="KW-0862">Zinc</keyword>
<evidence type="ECO:0000313" key="14">
    <source>
        <dbReference type="Proteomes" id="UP000245370"/>
    </source>
</evidence>
<evidence type="ECO:0000256" key="2">
    <source>
        <dbReference type="ARBA" id="ARBA00022598"/>
    </source>
</evidence>
<keyword evidence="14" id="KW-1185">Reference proteome</keyword>
<dbReference type="PROSITE" id="PS50172">
    <property type="entry name" value="BRCT"/>
    <property type="match status" value="1"/>
</dbReference>
<dbReference type="InterPro" id="IPR012340">
    <property type="entry name" value="NA-bd_OB-fold"/>
</dbReference>
<feature type="binding site" evidence="11">
    <location>
        <position position="433"/>
    </location>
    <ligand>
        <name>Zn(2+)</name>
        <dbReference type="ChEBI" id="CHEBI:29105"/>
    </ligand>
</feature>
<dbReference type="InterPro" id="IPR001679">
    <property type="entry name" value="DNA_ligase"/>
</dbReference>
<dbReference type="NCBIfam" id="NF005932">
    <property type="entry name" value="PRK07956.1"/>
    <property type="match status" value="1"/>
</dbReference>
<dbReference type="Pfam" id="PF14520">
    <property type="entry name" value="HHH_5"/>
    <property type="match status" value="1"/>
</dbReference>
<comment type="cofactor">
    <cofactor evidence="11">
        <name>Mg(2+)</name>
        <dbReference type="ChEBI" id="CHEBI:18420"/>
    </cofactor>
    <cofactor evidence="11">
        <name>Mn(2+)</name>
        <dbReference type="ChEBI" id="CHEBI:29035"/>
    </cofactor>
</comment>
<comment type="function">
    <text evidence="1 11">DNA ligase that catalyzes the formation of phosphodiester linkages between 5'-phosphoryl and 3'-hydroxyl groups in double-stranded DNA using NAD as a coenzyme and as the energy source for the reaction. It is essential for DNA replication and repair of damaged DNA.</text>
</comment>
<dbReference type="EMBL" id="QFRJ01000001">
    <property type="protein sequence ID" value="PWH87176.1"/>
    <property type="molecule type" value="Genomic_DNA"/>
</dbReference>
<dbReference type="SUPFAM" id="SSF52113">
    <property type="entry name" value="BRCT domain"/>
    <property type="match status" value="1"/>
</dbReference>
<sequence length="669" mass="74838">MDRKEAVKRIEDLTKELNHYNHQYYIENVSEVSDFEYDQRLKELQDLENKFPELAAANSPTKRVGGDITKKFQTVKHDFPMLSLSNTYSEEEIVEWENRVKKLVPGKVNYVCELKYDGVAIGIRYENGALVQAVTRGDGTQGEDVSANVKTIRTIPLKLKGNYPESFEIRGEIFFTLDSFNALNKLRELAGEELFANPRNSASGTLKMQDSKVVAERGLDCFLYGVYGRDLPAEGHFESVLNAGEWGFKIPRVEKKYLKKTDSIEGIMEFIHYWDEHRVDLPLEIDGIVIKVDDYSQQEELGSTAKSPRWAIAYKFKTEQASAKLEVVTYQVGRTGAVTPVANLSPVSLGGTIVRRASLYNEDQMNKLDLHENDTVYVEKGGEIIPKIVGVDLTQRAENAEKIKFISNCPECDEPLKRLEGEAHHYCQNDLGCPPQITGRIIHFISRKAMDIEGIGSETVEQLFAEGLIHNSADLYTLTFEQIAGLERMGDKSANNLLKGLEDSKKIPFERVLFALGIRHVGETVAKKIAKALKNIDTIQKASFDELIAIDEVGEVIAIAIQQHFLQEENIQIVEGLKSAGLQFEIEEKELDSAVLEGKSIVVSGVFQTLSRKELKEAIEANGGKNVGSISSKTSFIVAGENMGPAKLEKAEKLGVEILSEAEFMEMIK</sequence>
<accession>A0A2U2XHA2</accession>
<keyword evidence="8 11" id="KW-0520">NAD</keyword>
<organism evidence="13 14">
    <name type="scientific">Brumimicrobium oceani</name>
    <dbReference type="NCBI Taxonomy" id="2100725"/>
    <lineage>
        <taxon>Bacteria</taxon>
        <taxon>Pseudomonadati</taxon>
        <taxon>Bacteroidota</taxon>
        <taxon>Flavobacteriia</taxon>
        <taxon>Flavobacteriales</taxon>
        <taxon>Crocinitomicaceae</taxon>
        <taxon>Brumimicrobium</taxon>
    </lineage>
</organism>
<dbReference type="Pfam" id="PF03120">
    <property type="entry name" value="OB_DNA_ligase"/>
    <property type="match status" value="1"/>
</dbReference>
<dbReference type="SMART" id="SM00278">
    <property type="entry name" value="HhH1"/>
    <property type="match status" value="4"/>
</dbReference>
<evidence type="ECO:0000256" key="9">
    <source>
        <dbReference type="ARBA" id="ARBA00023204"/>
    </source>
</evidence>
<dbReference type="Gene3D" id="3.40.50.10190">
    <property type="entry name" value="BRCT domain"/>
    <property type="match status" value="1"/>
</dbReference>
<dbReference type="GO" id="GO:0006281">
    <property type="term" value="P:DNA repair"/>
    <property type="evidence" value="ECO:0007669"/>
    <property type="project" value="UniProtKB-KW"/>
</dbReference>
<dbReference type="SUPFAM" id="SSF50249">
    <property type="entry name" value="Nucleic acid-binding proteins"/>
    <property type="match status" value="1"/>
</dbReference>
<feature type="binding site" evidence="11">
    <location>
        <position position="136"/>
    </location>
    <ligand>
        <name>NAD(+)</name>
        <dbReference type="ChEBI" id="CHEBI:57540"/>
    </ligand>
</feature>
<dbReference type="OrthoDB" id="9759736at2"/>
<dbReference type="InterPro" id="IPR003583">
    <property type="entry name" value="Hlx-hairpin-Hlx_DNA-bd_motif"/>
</dbReference>
<feature type="binding site" evidence="11">
    <location>
        <begin position="83"/>
        <end position="84"/>
    </location>
    <ligand>
        <name>NAD(+)</name>
        <dbReference type="ChEBI" id="CHEBI:57540"/>
    </ligand>
</feature>
<keyword evidence="11" id="KW-0464">Manganese</keyword>
<evidence type="ECO:0000256" key="1">
    <source>
        <dbReference type="ARBA" id="ARBA00004067"/>
    </source>
</evidence>
<evidence type="ECO:0000256" key="5">
    <source>
        <dbReference type="ARBA" id="ARBA00022763"/>
    </source>
</evidence>
<comment type="similarity">
    <text evidence="11">Belongs to the NAD-dependent DNA ligase family. LigA subfamily.</text>
</comment>
<dbReference type="SMART" id="SM00532">
    <property type="entry name" value="LIGANc"/>
    <property type="match status" value="1"/>
</dbReference>
<dbReference type="SUPFAM" id="SSF56091">
    <property type="entry name" value="DNA ligase/mRNA capping enzyme, catalytic domain"/>
    <property type="match status" value="1"/>
</dbReference>
<dbReference type="FunFam" id="1.10.150.20:FF:000007">
    <property type="entry name" value="DNA ligase"/>
    <property type="match status" value="1"/>
</dbReference>
<proteinExistence type="inferred from homology"/>
<dbReference type="Pfam" id="PF03119">
    <property type="entry name" value="DNA_ligase_ZBD"/>
    <property type="match status" value="1"/>
</dbReference>
<comment type="caution">
    <text evidence="13">The sequence shown here is derived from an EMBL/GenBank/DDBJ whole genome shotgun (WGS) entry which is preliminary data.</text>
</comment>
<feature type="binding site" evidence="11">
    <location>
        <position position="412"/>
    </location>
    <ligand>
        <name>Zn(2+)</name>
        <dbReference type="ChEBI" id="CHEBI:29105"/>
    </ligand>
</feature>
<keyword evidence="2 11" id="KW-0436">Ligase</keyword>
<dbReference type="SUPFAM" id="SSF47781">
    <property type="entry name" value="RuvA domain 2-like"/>
    <property type="match status" value="1"/>
</dbReference>
<feature type="binding site" evidence="11">
    <location>
        <position position="315"/>
    </location>
    <ligand>
        <name>NAD(+)</name>
        <dbReference type="ChEBI" id="CHEBI:57540"/>
    </ligand>
</feature>
<evidence type="ECO:0000313" key="13">
    <source>
        <dbReference type="EMBL" id="PWH87176.1"/>
    </source>
</evidence>
<protein>
    <recommendedName>
        <fullName evidence="11">DNA ligase</fullName>
        <ecNumber evidence="11">6.5.1.2</ecNumber>
    </recommendedName>
    <alternativeName>
        <fullName evidence="11">Polydeoxyribonucleotide synthase [NAD(+)]</fullName>
    </alternativeName>
</protein>
<dbReference type="PANTHER" id="PTHR23389:SF9">
    <property type="entry name" value="DNA LIGASE"/>
    <property type="match status" value="1"/>
</dbReference>
<evidence type="ECO:0000256" key="3">
    <source>
        <dbReference type="ARBA" id="ARBA00022705"/>
    </source>
</evidence>
<gene>
    <name evidence="11" type="primary">ligA</name>
    <name evidence="13" type="ORF">DIT68_02630</name>
</gene>
<dbReference type="EC" id="6.5.1.2" evidence="11"/>
<dbReference type="CDD" id="cd17748">
    <property type="entry name" value="BRCT_DNA_ligase_like"/>
    <property type="match status" value="1"/>
</dbReference>
<dbReference type="InterPro" id="IPR036420">
    <property type="entry name" value="BRCT_dom_sf"/>
</dbReference>
<dbReference type="PROSITE" id="PS01056">
    <property type="entry name" value="DNA_LIGASE_N2"/>
    <property type="match status" value="1"/>
</dbReference>
<feature type="domain" description="BRCT" evidence="12">
    <location>
        <begin position="591"/>
        <end position="669"/>
    </location>
</feature>
<dbReference type="Gene3D" id="2.40.50.140">
    <property type="entry name" value="Nucleic acid-binding proteins"/>
    <property type="match status" value="1"/>
</dbReference>
<dbReference type="InterPro" id="IPR013839">
    <property type="entry name" value="DNAligase_adenylation"/>
</dbReference>
<evidence type="ECO:0000256" key="8">
    <source>
        <dbReference type="ARBA" id="ARBA00023027"/>
    </source>
</evidence>
<evidence type="ECO:0000259" key="12">
    <source>
        <dbReference type="PROSITE" id="PS50172"/>
    </source>
</evidence>
<feature type="binding site" evidence="11">
    <location>
        <position position="427"/>
    </location>
    <ligand>
        <name>Zn(2+)</name>
        <dbReference type="ChEBI" id="CHEBI:29105"/>
    </ligand>
</feature>
<dbReference type="FunFam" id="3.30.470.30:FF:000001">
    <property type="entry name" value="DNA ligase"/>
    <property type="match status" value="1"/>
</dbReference>
<dbReference type="Pfam" id="PF00533">
    <property type="entry name" value="BRCT"/>
    <property type="match status" value="1"/>
</dbReference>
<reference evidence="13 14" key="2">
    <citation type="submission" date="2018-05" db="EMBL/GenBank/DDBJ databases">
        <authorList>
            <person name="Lanie J.A."/>
            <person name="Ng W.-L."/>
            <person name="Kazmierczak K.M."/>
            <person name="Andrzejewski T.M."/>
            <person name="Davidsen T.M."/>
            <person name="Wayne K.J."/>
            <person name="Tettelin H."/>
            <person name="Glass J.I."/>
            <person name="Rusch D."/>
            <person name="Podicherti R."/>
            <person name="Tsui H.-C.T."/>
            <person name="Winkler M.E."/>
        </authorList>
    </citation>
    <scope>NUCLEOTIDE SEQUENCE [LARGE SCALE GENOMIC DNA]</scope>
    <source>
        <strain evidence="13 14">C305</strain>
    </source>
</reference>
<dbReference type="RefSeq" id="WP_109358255.1">
    <property type="nucleotide sequence ID" value="NZ_QFRJ01000001.1"/>
</dbReference>